<dbReference type="KEGG" id="pbor:BSF38_02221"/>
<evidence type="ECO:0000313" key="3">
    <source>
        <dbReference type="Proteomes" id="UP000186309"/>
    </source>
</evidence>
<accession>A0A1U7CPC6</accession>
<name>A0A1U7CPC6_9BACT</name>
<keyword evidence="3" id="KW-1185">Reference proteome</keyword>
<dbReference type="InterPro" id="IPR011050">
    <property type="entry name" value="Pectin_lyase_fold/virulence"/>
</dbReference>
<dbReference type="InterPro" id="IPR023296">
    <property type="entry name" value="Glyco_hydro_beta-prop_sf"/>
</dbReference>
<gene>
    <name evidence="2" type="ORF">BSF38_02221</name>
</gene>
<feature type="chain" id="PRO_5010561927" evidence="1">
    <location>
        <begin position="31"/>
        <end position="683"/>
    </location>
</feature>
<dbReference type="SUPFAM" id="SSF75005">
    <property type="entry name" value="Arabinanase/levansucrase/invertase"/>
    <property type="match status" value="1"/>
</dbReference>
<evidence type="ECO:0000256" key="1">
    <source>
        <dbReference type="SAM" id="SignalP"/>
    </source>
</evidence>
<dbReference type="Proteomes" id="UP000186309">
    <property type="component" value="Chromosome"/>
</dbReference>
<sequence length="683" mass="75011">MSFNMRPFRLEFQAITAACVVGLLATPSGAASSDPTAPDYAGRRGTTIYVSKLGDGSDGRTWKSAFTTIQAALSAVPDDQGGHRIVVRPDVYAEANLAPSKKGAAGAYNALLCDFDGRLGSGAKGWVVVDSGDPIKGFKSWDWWSTIRASDKHWPNGNNKETFSSIVWDRWILRRLYTAGGDAGLFWDLTEKSGEGFTVVVEDCVGTGRAFGGGVVYPTARPGEPSVFRRCYFLALDWVGDTAAVLLGGWEKSMPEHPHVVFEDCTMVHPDNAVAMSYASHSARARFVGCRLIVLNFTQPEMGGRSTGVVCTQGHGPTGRLHVDLLDCELAGYSVFTPGDDGKAVSYTTKGKTSAYVQFKQSVPDGFERRGAWPSDLFARLAPPRIVDPAPAPPAGPRLVKLPFAISQGMENTPVVFKSRPLLVLNHRDDTKVHTDAYGKSMYLYIRDLVTGEEVARFGEGHSFANAIVNGDELSVFASEGDKNWFHSIYRFTSTDLKTWRRELAVEQGPGEALLNVSVCRDDQGYLMAYESNNPVSFCFKFARSKDLAHWDKIPGLIFTGVNNEYSACPVVRFVAPYYYVIYLHAAVEGHKGWISYLARSKDLADWELSPLNPILEASDGEGINNSDVDLFEWEGKTYIYYATGNQSTWSAVRAAQFDGPLKEFFEGAFPPDQPMIRANARR</sequence>
<dbReference type="Gene3D" id="2.115.10.20">
    <property type="entry name" value="Glycosyl hydrolase domain, family 43"/>
    <property type="match status" value="1"/>
</dbReference>
<keyword evidence="1" id="KW-0732">Signal</keyword>
<dbReference type="SUPFAM" id="SSF51126">
    <property type="entry name" value="Pectin lyase-like"/>
    <property type="match status" value="1"/>
</dbReference>
<reference evidence="3" key="1">
    <citation type="submission" date="2016-12" db="EMBL/GenBank/DDBJ databases">
        <title>Comparative genomics of four Isosphaeraceae planctomycetes: a common pool of plasmids and glycoside hydrolase genes.</title>
        <authorList>
            <person name="Ivanova A."/>
        </authorList>
    </citation>
    <scope>NUCLEOTIDE SEQUENCE [LARGE SCALE GENOMIC DNA]</scope>
    <source>
        <strain evidence="3">PX4</strain>
    </source>
</reference>
<organism evidence="2 3">
    <name type="scientific">Paludisphaera borealis</name>
    <dbReference type="NCBI Taxonomy" id="1387353"/>
    <lineage>
        <taxon>Bacteria</taxon>
        <taxon>Pseudomonadati</taxon>
        <taxon>Planctomycetota</taxon>
        <taxon>Planctomycetia</taxon>
        <taxon>Isosphaerales</taxon>
        <taxon>Isosphaeraceae</taxon>
        <taxon>Paludisphaera</taxon>
    </lineage>
</organism>
<dbReference type="InterPro" id="IPR012334">
    <property type="entry name" value="Pectin_lyas_fold"/>
</dbReference>
<proteinExistence type="predicted"/>
<dbReference type="AlphaFoldDB" id="A0A1U7CPC6"/>
<dbReference type="Gene3D" id="2.160.20.10">
    <property type="entry name" value="Single-stranded right-handed beta-helix, Pectin lyase-like"/>
    <property type="match status" value="1"/>
</dbReference>
<protein>
    <submittedName>
        <fullName evidence="2">Uncharacterized protein</fullName>
    </submittedName>
</protein>
<dbReference type="STRING" id="1387353.BSF38_02221"/>
<dbReference type="EMBL" id="CP019082">
    <property type="protein sequence ID" value="APW60733.1"/>
    <property type="molecule type" value="Genomic_DNA"/>
</dbReference>
<feature type="signal peptide" evidence="1">
    <location>
        <begin position="1"/>
        <end position="30"/>
    </location>
</feature>
<evidence type="ECO:0000313" key="2">
    <source>
        <dbReference type="EMBL" id="APW60733.1"/>
    </source>
</evidence>